<dbReference type="OrthoDB" id="5154006at2759"/>
<dbReference type="AlphaFoldDB" id="A0A061HJB4"/>
<name>A0A061HJB4_BLUGR</name>
<feature type="compositionally biased region" description="Polar residues" evidence="1">
    <location>
        <begin position="34"/>
        <end position="59"/>
    </location>
</feature>
<dbReference type="EMBL" id="UIGY01000040">
    <property type="protein sequence ID" value="SUZ09117.1"/>
    <property type="molecule type" value="Genomic_DNA"/>
</dbReference>
<protein>
    <submittedName>
        <fullName evidence="3">Bgt-4060</fullName>
    </submittedName>
</protein>
<evidence type="ECO:0000256" key="1">
    <source>
        <dbReference type="SAM" id="MobiDB-lite"/>
    </source>
</evidence>
<evidence type="ECO:0000313" key="2">
    <source>
        <dbReference type="EMBL" id="EPQ65961.1"/>
    </source>
</evidence>
<dbReference type="EMBL" id="KE375013">
    <property type="protein sequence ID" value="EPQ65961.1"/>
    <property type="molecule type" value="Genomic_DNA"/>
</dbReference>
<evidence type="ECO:0000313" key="3">
    <source>
        <dbReference type="EMBL" id="SUZ09117.1"/>
    </source>
</evidence>
<evidence type="ECO:0000313" key="4">
    <source>
        <dbReference type="Proteomes" id="UP000053110"/>
    </source>
</evidence>
<dbReference type="Proteomes" id="UP000053110">
    <property type="component" value="Unassembled WGS sequence"/>
</dbReference>
<proteinExistence type="predicted"/>
<reference evidence="4" key="1">
    <citation type="journal article" date="2013" name="Nat. Genet.">
        <title>The wheat powdery mildew genome shows the unique evolution of an obligate biotroph.</title>
        <authorList>
            <person name="Wicker T."/>
            <person name="Oberhaensli S."/>
            <person name="Parlange F."/>
            <person name="Buchmann J.P."/>
            <person name="Shatalina M."/>
            <person name="Roffler S."/>
            <person name="Ben-David R."/>
            <person name="Dolezel J."/>
            <person name="Simkova H."/>
            <person name="Schulze-Lefert P."/>
            <person name="Spanu P.D."/>
            <person name="Bruggmann R."/>
            <person name="Amselem J."/>
            <person name="Quesneville H."/>
            <person name="Ver Loren van Themaat E."/>
            <person name="Paape T."/>
            <person name="Shimizu K.K."/>
            <person name="Keller B."/>
        </authorList>
    </citation>
    <scope>NUCLEOTIDE SEQUENCE [LARGE SCALE GENOMIC DNA]</scope>
    <source>
        <strain evidence="4">96224</strain>
    </source>
</reference>
<dbReference type="HOGENOM" id="CLU_1214557_0_0_1"/>
<accession>A0A061HJB4</accession>
<feature type="region of interest" description="Disordered" evidence="1">
    <location>
        <begin position="34"/>
        <end position="79"/>
    </location>
</feature>
<feature type="region of interest" description="Disordered" evidence="1">
    <location>
        <begin position="1"/>
        <end position="20"/>
    </location>
</feature>
<gene>
    <name evidence="2" type="ORF">BGT96224_4060</name>
    <name evidence="3" type="ORF">BGT96224V2_LOCUS2274</name>
</gene>
<sequence>MTRNPQDQPLEGGTCSSNNGIAVDNYIQTSAGIASGNNLDAENQTTNSTDGEQNLQSSDGNKETSAKNELNNESNKCEEIEYNDVGSKNGSKSDEDDDQCQHQLRNFEQDTGYMDSYDLSRGTSNAVNHLDCSSNNVDQMKLLDNCKGNLQLDKISSPLKNKENLNSSSPFSLRLDENWSQKDSELLENIVLRYELHKWKYIQAAFYNYTGRMIDAEIIQSYYNDISN</sequence>
<reference evidence="2" key="2">
    <citation type="submission" date="2013-01" db="EMBL/GenBank/DDBJ databases">
        <title>The wheat powdery mildew genome reveals unique evolution of an obligate biotroph.</title>
        <authorList>
            <person name="Oberhaensli S."/>
            <person name="Wicker T."/>
            <person name="Keller B."/>
        </authorList>
    </citation>
    <scope>NUCLEOTIDE SEQUENCE</scope>
    <source>
        <strain evidence="2">96224</strain>
    </source>
</reference>
<reference evidence="3" key="3">
    <citation type="submission" date="2018-07" db="EMBL/GenBank/DDBJ databases">
        <authorList>
            <person name="Quirk P.G."/>
            <person name="Krulwich T.A."/>
        </authorList>
    </citation>
    <scope>NUCLEOTIDE SEQUENCE</scope>
    <source>
        <strain evidence="3">96224</strain>
    </source>
</reference>
<organism evidence="3">
    <name type="scientific">Blumeria graminis f. sp. tritici 96224</name>
    <dbReference type="NCBI Taxonomy" id="1268274"/>
    <lineage>
        <taxon>Eukaryota</taxon>
        <taxon>Fungi</taxon>
        <taxon>Dikarya</taxon>
        <taxon>Ascomycota</taxon>
        <taxon>Pezizomycotina</taxon>
        <taxon>Leotiomycetes</taxon>
        <taxon>Erysiphales</taxon>
        <taxon>Erysiphaceae</taxon>
        <taxon>Blumeria</taxon>
    </lineage>
</organism>